<keyword evidence="4 7" id="KW-0812">Transmembrane</keyword>
<evidence type="ECO:0000256" key="6">
    <source>
        <dbReference type="ARBA" id="ARBA00023136"/>
    </source>
</evidence>
<dbReference type="InterPro" id="IPR009716">
    <property type="entry name" value="Ferroportin-1"/>
</dbReference>
<comment type="similarity">
    <text evidence="2 7">Belongs to the ferroportin (FP) (TC 2.A.100) family. SLC40A subfamily.</text>
</comment>
<comment type="subcellular location">
    <subcellularLocation>
        <location evidence="1 7">Membrane</location>
        <topology evidence="1 7">Multi-pass membrane protein</topology>
    </subcellularLocation>
</comment>
<accession>A0AA36DBA4</accession>
<dbReference type="Pfam" id="PF06963">
    <property type="entry name" value="FPN1"/>
    <property type="match status" value="2"/>
</dbReference>
<feature type="transmembrane region" description="Helical" evidence="7">
    <location>
        <begin position="94"/>
        <end position="119"/>
    </location>
</feature>
<feature type="non-terminal residue" evidence="8">
    <location>
        <position position="1"/>
    </location>
</feature>
<sequence>MPIDYGSIDKRGTYLELPPLTMPQNSFNNFLFYSTYTLTCLEDRAWSFALALAMQSLGGMRLVSIQQFAEGIACIILSGIIGKHCDNVSRKKSIIQVVAMNNAPLIFACLCFTVCLSLRETGFNLLYTPLLGLGMVLSAINRLGLNQEKNCLARDWVVVLAKSGTLSRLNAILISLDQLTNVITPLIAGALISLLRLQTTLVILGITGLATMLLKGIALIALLKREPRLLVKEVKGELVVNHDDPSVPGVLATYWHQKIFSAAFGLALLFMTVLSFDGLALGYGQSAGLSDTVLGGFKSFSSLCGILGAISYAFVERQIGVRKTGFFGFTKYYF</sequence>
<dbReference type="Proteomes" id="UP001177023">
    <property type="component" value="Unassembled WGS sequence"/>
</dbReference>
<keyword evidence="3 7" id="KW-0813">Transport</keyword>
<evidence type="ECO:0000256" key="7">
    <source>
        <dbReference type="RuleBase" id="RU365065"/>
    </source>
</evidence>
<evidence type="ECO:0000256" key="3">
    <source>
        <dbReference type="ARBA" id="ARBA00022448"/>
    </source>
</evidence>
<evidence type="ECO:0000313" key="8">
    <source>
        <dbReference type="EMBL" id="CAJ0583210.1"/>
    </source>
</evidence>
<dbReference type="InterPro" id="IPR036259">
    <property type="entry name" value="MFS_trans_sf"/>
</dbReference>
<proteinExistence type="inferred from homology"/>
<gene>
    <name evidence="8" type="ORF">MSPICULIGERA_LOCUS21302</name>
</gene>
<keyword evidence="9" id="KW-1185">Reference proteome</keyword>
<keyword evidence="5 7" id="KW-1133">Transmembrane helix</keyword>
<organism evidence="8 9">
    <name type="scientific">Mesorhabditis spiculigera</name>
    <dbReference type="NCBI Taxonomy" id="96644"/>
    <lineage>
        <taxon>Eukaryota</taxon>
        <taxon>Metazoa</taxon>
        <taxon>Ecdysozoa</taxon>
        <taxon>Nematoda</taxon>
        <taxon>Chromadorea</taxon>
        <taxon>Rhabditida</taxon>
        <taxon>Rhabditina</taxon>
        <taxon>Rhabditomorpha</taxon>
        <taxon>Rhabditoidea</taxon>
        <taxon>Rhabditidae</taxon>
        <taxon>Mesorhabditinae</taxon>
        <taxon>Mesorhabditis</taxon>
    </lineage>
</organism>
<dbReference type="Gene3D" id="1.20.1250.20">
    <property type="entry name" value="MFS general substrate transporter like domains"/>
    <property type="match status" value="1"/>
</dbReference>
<evidence type="ECO:0000313" key="9">
    <source>
        <dbReference type="Proteomes" id="UP001177023"/>
    </source>
</evidence>
<feature type="transmembrane region" description="Helical" evidence="7">
    <location>
        <begin position="259"/>
        <end position="283"/>
    </location>
</feature>
<keyword evidence="6 7" id="KW-0472">Membrane</keyword>
<evidence type="ECO:0000256" key="5">
    <source>
        <dbReference type="ARBA" id="ARBA00022989"/>
    </source>
</evidence>
<evidence type="ECO:0000256" key="1">
    <source>
        <dbReference type="ARBA" id="ARBA00004141"/>
    </source>
</evidence>
<evidence type="ECO:0000256" key="4">
    <source>
        <dbReference type="ARBA" id="ARBA00022692"/>
    </source>
</evidence>
<name>A0AA36DBA4_9BILA</name>
<dbReference type="PANTHER" id="PTHR11660:SF69">
    <property type="entry name" value="SOLUTE CARRIER FAMILY 40 MEMBER"/>
    <property type="match status" value="1"/>
</dbReference>
<dbReference type="EMBL" id="CATQJA010002665">
    <property type="protein sequence ID" value="CAJ0583210.1"/>
    <property type="molecule type" value="Genomic_DNA"/>
</dbReference>
<protein>
    <recommendedName>
        <fullName evidence="7">Solute carrier family 40 member</fullName>
    </recommendedName>
</protein>
<dbReference type="GO" id="GO:0005381">
    <property type="term" value="F:iron ion transmembrane transporter activity"/>
    <property type="evidence" value="ECO:0007669"/>
    <property type="project" value="UniProtKB-UniRule"/>
</dbReference>
<feature type="transmembrane region" description="Helical" evidence="7">
    <location>
        <begin position="171"/>
        <end position="195"/>
    </location>
</feature>
<evidence type="ECO:0000256" key="2">
    <source>
        <dbReference type="ARBA" id="ARBA00006279"/>
    </source>
</evidence>
<feature type="transmembrane region" description="Helical" evidence="7">
    <location>
        <begin position="295"/>
        <end position="315"/>
    </location>
</feature>
<comment type="caution">
    <text evidence="8">The sequence shown here is derived from an EMBL/GenBank/DDBJ whole genome shotgun (WGS) entry which is preliminary data.</text>
</comment>
<comment type="caution">
    <text evidence="7">Lacks conserved residue(s) required for the propagation of feature annotation.</text>
</comment>
<dbReference type="AlphaFoldDB" id="A0AA36DBA4"/>
<comment type="function">
    <text evidence="7">May be involved in iron transport and iron homeostasis.</text>
</comment>
<dbReference type="GO" id="GO:0016020">
    <property type="term" value="C:membrane"/>
    <property type="evidence" value="ECO:0007669"/>
    <property type="project" value="UniProtKB-SubCell"/>
</dbReference>
<reference evidence="8" key="1">
    <citation type="submission" date="2023-06" db="EMBL/GenBank/DDBJ databases">
        <authorList>
            <person name="Delattre M."/>
        </authorList>
    </citation>
    <scope>NUCLEOTIDE SEQUENCE</scope>
    <source>
        <strain evidence="8">AF72</strain>
    </source>
</reference>
<dbReference type="SUPFAM" id="SSF103473">
    <property type="entry name" value="MFS general substrate transporter"/>
    <property type="match status" value="1"/>
</dbReference>
<feature type="transmembrane region" description="Helical" evidence="7">
    <location>
        <begin position="64"/>
        <end position="82"/>
    </location>
</feature>
<dbReference type="PANTHER" id="PTHR11660">
    <property type="entry name" value="SOLUTE CARRIER FAMILY 40 MEMBER"/>
    <property type="match status" value="1"/>
</dbReference>
<feature type="transmembrane region" description="Helical" evidence="7">
    <location>
        <begin position="125"/>
        <end position="145"/>
    </location>
</feature>
<keyword evidence="7" id="KW-0406">Ion transport</keyword>
<feature type="transmembrane region" description="Helical" evidence="7">
    <location>
        <begin position="201"/>
        <end position="223"/>
    </location>
</feature>